<name>A0A432YZT1_9GAMM</name>
<proteinExistence type="predicted"/>
<keyword evidence="1" id="KW-1133">Transmembrane helix</keyword>
<dbReference type="Proteomes" id="UP000288058">
    <property type="component" value="Unassembled WGS sequence"/>
</dbReference>
<evidence type="ECO:0000313" key="3">
    <source>
        <dbReference type="Proteomes" id="UP000288058"/>
    </source>
</evidence>
<evidence type="ECO:0000313" key="2">
    <source>
        <dbReference type="EMBL" id="RUO69436.1"/>
    </source>
</evidence>
<comment type="caution">
    <text evidence="2">The sequence shown here is derived from an EMBL/GenBank/DDBJ whole genome shotgun (WGS) entry which is preliminary data.</text>
</comment>
<keyword evidence="1" id="KW-0812">Transmembrane</keyword>
<sequence>MLVFFKIIIVLLLVYMVVNLFRAMFSMLRNDPNKPPMSHYLGKRVGVAAVIFVILIAATASGFLPLNPRPY</sequence>
<dbReference type="Pfam" id="PF11137">
    <property type="entry name" value="DUF2909"/>
    <property type="match status" value="1"/>
</dbReference>
<protein>
    <submittedName>
        <fullName evidence="2">DUF2909 domain-containing protein</fullName>
    </submittedName>
</protein>
<dbReference type="AlphaFoldDB" id="A0A432YZT1"/>
<dbReference type="InterPro" id="IPR021313">
    <property type="entry name" value="DUF2909"/>
</dbReference>
<feature type="transmembrane region" description="Helical" evidence="1">
    <location>
        <begin position="45"/>
        <end position="66"/>
    </location>
</feature>
<gene>
    <name evidence="2" type="ORF">CWI78_05835</name>
</gene>
<dbReference type="RefSeq" id="WP_126781168.1">
    <property type="nucleotide sequence ID" value="NZ_PIQC01000004.1"/>
</dbReference>
<reference evidence="3" key="1">
    <citation type="journal article" date="2018" name="Front. Microbiol.">
        <title>Genome-Based Analysis Reveals the Taxonomy and Diversity of the Family Idiomarinaceae.</title>
        <authorList>
            <person name="Liu Y."/>
            <person name="Lai Q."/>
            <person name="Shao Z."/>
        </authorList>
    </citation>
    <scope>NUCLEOTIDE SEQUENCE [LARGE SCALE GENOMIC DNA]</scope>
    <source>
        <strain evidence="3">R22</strain>
    </source>
</reference>
<accession>A0A432YZT1</accession>
<keyword evidence="3" id="KW-1185">Reference proteome</keyword>
<organism evidence="2 3">
    <name type="scientific">Idiomarina ramblicola</name>
    <dbReference type="NCBI Taxonomy" id="263724"/>
    <lineage>
        <taxon>Bacteria</taxon>
        <taxon>Pseudomonadati</taxon>
        <taxon>Pseudomonadota</taxon>
        <taxon>Gammaproteobacteria</taxon>
        <taxon>Alteromonadales</taxon>
        <taxon>Idiomarinaceae</taxon>
        <taxon>Idiomarina</taxon>
    </lineage>
</organism>
<feature type="transmembrane region" description="Helical" evidence="1">
    <location>
        <begin position="7"/>
        <end position="25"/>
    </location>
</feature>
<keyword evidence="1" id="KW-0472">Membrane</keyword>
<dbReference type="EMBL" id="PIQC01000004">
    <property type="protein sequence ID" value="RUO69436.1"/>
    <property type="molecule type" value="Genomic_DNA"/>
</dbReference>
<evidence type="ECO:0000256" key="1">
    <source>
        <dbReference type="SAM" id="Phobius"/>
    </source>
</evidence>